<dbReference type="SUPFAM" id="SSF100950">
    <property type="entry name" value="NagB/RpiA/CoA transferase-like"/>
    <property type="match status" value="1"/>
</dbReference>
<feature type="non-terminal residue" evidence="2">
    <location>
        <position position="1"/>
    </location>
</feature>
<dbReference type="InterPro" id="IPR014036">
    <property type="entry name" value="DeoR-like_C"/>
</dbReference>
<dbReference type="InterPro" id="IPR037171">
    <property type="entry name" value="NagB/RpiA_transferase-like"/>
</dbReference>
<gene>
    <name evidence="2" type="ORF">Q604_UNBC09995G0001</name>
</gene>
<comment type="caution">
    <text evidence="2">The sequence shown here is derived from an EMBL/GenBank/DDBJ whole genome shotgun (WGS) entry which is preliminary data.</text>
</comment>
<dbReference type="Gene3D" id="3.30.750.70">
    <property type="entry name" value="4-hydroxybutyrate coenzyme like domains"/>
    <property type="match status" value="1"/>
</dbReference>
<proteinExistence type="predicted"/>
<feature type="non-terminal residue" evidence="2">
    <location>
        <position position="72"/>
    </location>
</feature>
<dbReference type="Pfam" id="PF00455">
    <property type="entry name" value="DeoRC"/>
    <property type="match status" value="1"/>
</dbReference>
<protein>
    <submittedName>
        <fullName evidence="2">DeoR family protein Bacterial regulatory protein</fullName>
    </submittedName>
</protein>
<dbReference type="PANTHER" id="PTHR30363:SF19">
    <property type="entry name" value="HTH-TYPE TRANSCRIPTIONAL REPRESSOR CSQR"/>
    <property type="match status" value="1"/>
</dbReference>
<dbReference type="AlphaFoldDB" id="W1XZA7"/>
<sequence length="72" mass="7825">ADYIPDGSTIFITIGTTVEHVARALLNHNHLRIITNSLRVAHILYHNPRFEVMVPGGTLRSHNSGIIGPSAA</sequence>
<evidence type="ECO:0000313" key="2">
    <source>
        <dbReference type="EMBL" id="ETJ35643.1"/>
    </source>
</evidence>
<feature type="domain" description="DeoR-like transcriptional repressor C-terminal sensor" evidence="1">
    <location>
        <begin position="1"/>
        <end position="71"/>
    </location>
</feature>
<organism evidence="2">
    <name type="scientific">human gut metagenome</name>
    <dbReference type="NCBI Taxonomy" id="408170"/>
    <lineage>
        <taxon>unclassified sequences</taxon>
        <taxon>metagenomes</taxon>
        <taxon>organismal metagenomes</taxon>
    </lineage>
</organism>
<dbReference type="EMBL" id="AZMM01009995">
    <property type="protein sequence ID" value="ETJ35643.1"/>
    <property type="molecule type" value="Genomic_DNA"/>
</dbReference>
<reference evidence="2" key="1">
    <citation type="submission" date="2013-12" db="EMBL/GenBank/DDBJ databases">
        <title>A Varibaculum cambriense genome reconstructed from a premature infant gut community with otherwise low bacterial novelty that shifts toward anaerobic metabolism during the third week of life.</title>
        <authorList>
            <person name="Brown C.T."/>
            <person name="Sharon I."/>
            <person name="Thomas B.C."/>
            <person name="Castelle C.J."/>
            <person name="Morowitz M.J."/>
            <person name="Banfield J.F."/>
        </authorList>
    </citation>
    <scope>NUCLEOTIDE SEQUENCE</scope>
</reference>
<dbReference type="InterPro" id="IPR050313">
    <property type="entry name" value="Carb_Metab_HTH_regulators"/>
</dbReference>
<dbReference type="PANTHER" id="PTHR30363">
    <property type="entry name" value="HTH-TYPE TRANSCRIPTIONAL REGULATOR SRLR-RELATED"/>
    <property type="match status" value="1"/>
</dbReference>
<name>W1XZA7_9ZZZZ</name>
<accession>W1XZA7</accession>
<evidence type="ECO:0000259" key="1">
    <source>
        <dbReference type="Pfam" id="PF00455"/>
    </source>
</evidence>